<evidence type="ECO:0000256" key="2">
    <source>
        <dbReference type="PIRSR" id="PIRSR601310-3"/>
    </source>
</evidence>
<dbReference type="PANTHER" id="PTHR46648:SF1">
    <property type="entry name" value="ADENOSINE 5'-MONOPHOSPHORAMIDASE HNT1"/>
    <property type="match status" value="1"/>
</dbReference>
<comment type="caution">
    <text evidence="5">The sequence shown here is derived from an EMBL/GenBank/DDBJ whole genome shotgun (WGS) entry which is preliminary data.</text>
</comment>
<protein>
    <submittedName>
        <fullName evidence="5">HIT family protein</fullName>
    </submittedName>
</protein>
<evidence type="ECO:0000256" key="1">
    <source>
        <dbReference type="PIRSR" id="PIRSR601310-1"/>
    </source>
</evidence>
<dbReference type="InterPro" id="IPR036265">
    <property type="entry name" value="HIT-like_sf"/>
</dbReference>
<feature type="active site" description="Tele-AMP-histidine intermediate" evidence="1">
    <location>
        <position position="93"/>
    </location>
</feature>
<evidence type="ECO:0000259" key="4">
    <source>
        <dbReference type="PROSITE" id="PS51084"/>
    </source>
</evidence>
<gene>
    <name evidence="5" type="ORF">H9779_07455</name>
</gene>
<dbReference type="Proteomes" id="UP000824259">
    <property type="component" value="Unassembled WGS sequence"/>
</dbReference>
<proteinExistence type="predicted"/>
<evidence type="ECO:0000313" key="6">
    <source>
        <dbReference type="Proteomes" id="UP000824259"/>
    </source>
</evidence>
<dbReference type="EMBL" id="DWYR01000025">
    <property type="protein sequence ID" value="HJA99414.1"/>
    <property type="molecule type" value="Genomic_DNA"/>
</dbReference>
<reference evidence="5" key="2">
    <citation type="submission" date="2021-04" db="EMBL/GenBank/DDBJ databases">
        <authorList>
            <person name="Gilroy R."/>
        </authorList>
    </citation>
    <scope>NUCLEOTIDE SEQUENCE</scope>
    <source>
        <strain evidence="5">CHK169-11906</strain>
    </source>
</reference>
<evidence type="ECO:0000256" key="3">
    <source>
        <dbReference type="PROSITE-ProRule" id="PRU00464"/>
    </source>
</evidence>
<dbReference type="Gene3D" id="3.30.428.10">
    <property type="entry name" value="HIT-like"/>
    <property type="match status" value="1"/>
</dbReference>
<name>A0A9D2L513_9BACT</name>
<dbReference type="SUPFAM" id="SSF54197">
    <property type="entry name" value="HIT-like"/>
    <property type="match status" value="1"/>
</dbReference>
<reference evidence="5" key="1">
    <citation type="journal article" date="2021" name="PeerJ">
        <title>Extensive microbial diversity within the chicken gut microbiome revealed by metagenomics and culture.</title>
        <authorList>
            <person name="Gilroy R."/>
            <person name="Ravi A."/>
            <person name="Getino M."/>
            <person name="Pursley I."/>
            <person name="Horton D.L."/>
            <person name="Alikhan N.F."/>
            <person name="Baker D."/>
            <person name="Gharbi K."/>
            <person name="Hall N."/>
            <person name="Watson M."/>
            <person name="Adriaenssens E.M."/>
            <person name="Foster-Nyarko E."/>
            <person name="Jarju S."/>
            <person name="Secka A."/>
            <person name="Antonio M."/>
            <person name="Oren A."/>
            <person name="Chaudhuri R.R."/>
            <person name="La Ragione R."/>
            <person name="Hildebrand F."/>
            <person name="Pallen M.J."/>
        </authorList>
    </citation>
    <scope>NUCLEOTIDE SEQUENCE</scope>
    <source>
        <strain evidence="5">CHK169-11906</strain>
    </source>
</reference>
<organism evidence="5 6">
    <name type="scientific">Candidatus Alistipes avicola</name>
    <dbReference type="NCBI Taxonomy" id="2838432"/>
    <lineage>
        <taxon>Bacteria</taxon>
        <taxon>Pseudomonadati</taxon>
        <taxon>Bacteroidota</taxon>
        <taxon>Bacteroidia</taxon>
        <taxon>Bacteroidales</taxon>
        <taxon>Rikenellaceae</taxon>
        <taxon>Alistipes</taxon>
    </lineage>
</organism>
<sequence length="128" mass="14818">MATIFTRIINGEIPSYKVAEDENYYAFLDINPLTKGHTLVVPKKEVDYLFDLDDETLQEMILFAKKVAKKMHTKITCKKVAMVVLGLEVPHAHIHLIPMNSENDVDFKREKLKLTPEEFTKIAKMLRE</sequence>
<dbReference type="PANTHER" id="PTHR46648">
    <property type="entry name" value="HIT FAMILY PROTEIN 1"/>
    <property type="match status" value="1"/>
</dbReference>
<dbReference type="PROSITE" id="PS51084">
    <property type="entry name" value="HIT_2"/>
    <property type="match status" value="1"/>
</dbReference>
<dbReference type="GO" id="GO:0003824">
    <property type="term" value="F:catalytic activity"/>
    <property type="evidence" value="ECO:0007669"/>
    <property type="project" value="InterPro"/>
</dbReference>
<dbReference type="PRINTS" id="PR00332">
    <property type="entry name" value="HISTRIAD"/>
</dbReference>
<dbReference type="InterPro" id="IPR011146">
    <property type="entry name" value="HIT-like"/>
</dbReference>
<evidence type="ECO:0000313" key="5">
    <source>
        <dbReference type="EMBL" id="HJA99414.1"/>
    </source>
</evidence>
<feature type="domain" description="HIT" evidence="4">
    <location>
        <begin position="4"/>
        <end position="107"/>
    </location>
</feature>
<dbReference type="InterPro" id="IPR001310">
    <property type="entry name" value="Histidine_triad_HIT"/>
</dbReference>
<dbReference type="GO" id="GO:0009117">
    <property type="term" value="P:nucleotide metabolic process"/>
    <property type="evidence" value="ECO:0007669"/>
    <property type="project" value="TreeGrafter"/>
</dbReference>
<dbReference type="AlphaFoldDB" id="A0A9D2L513"/>
<feature type="short sequence motif" description="Histidine triad motif" evidence="2 3">
    <location>
        <begin position="91"/>
        <end position="95"/>
    </location>
</feature>
<dbReference type="Pfam" id="PF01230">
    <property type="entry name" value="HIT"/>
    <property type="match status" value="1"/>
</dbReference>
<accession>A0A9D2L513</accession>